<evidence type="ECO:0000256" key="5">
    <source>
        <dbReference type="ARBA" id="ARBA00023242"/>
    </source>
</evidence>
<dbReference type="EMBL" id="JBJKTR010000011">
    <property type="protein sequence ID" value="KAL3355026.1"/>
    <property type="molecule type" value="Genomic_DNA"/>
</dbReference>
<dbReference type="EMBL" id="JBJKTR010000011">
    <property type="protein sequence ID" value="KAL3355027.1"/>
    <property type="molecule type" value="Genomic_DNA"/>
</dbReference>
<keyword evidence="5" id="KW-0539">Nucleus</keyword>
<dbReference type="InterPro" id="IPR000504">
    <property type="entry name" value="RRM_dom"/>
</dbReference>
<dbReference type="GO" id="GO:0051028">
    <property type="term" value="P:mRNA transport"/>
    <property type="evidence" value="ECO:0007669"/>
    <property type="project" value="UniProtKB-KW"/>
</dbReference>
<gene>
    <name evidence="9" type="ORF">AABB24_019219</name>
</gene>
<evidence type="ECO:0000313" key="9">
    <source>
        <dbReference type="EMBL" id="KAL3355026.1"/>
    </source>
</evidence>
<evidence type="ECO:0000256" key="3">
    <source>
        <dbReference type="ARBA" id="ARBA00022816"/>
    </source>
</evidence>
<protein>
    <recommendedName>
        <fullName evidence="8">RRM domain-containing protein</fullName>
    </recommendedName>
</protein>
<evidence type="ECO:0000256" key="1">
    <source>
        <dbReference type="ARBA" id="ARBA00004123"/>
    </source>
</evidence>
<feature type="region of interest" description="Disordered" evidence="7">
    <location>
        <begin position="41"/>
        <end position="86"/>
    </location>
</feature>
<dbReference type="Gene3D" id="3.30.70.330">
    <property type="match status" value="1"/>
</dbReference>
<dbReference type="Proteomes" id="UP001627284">
    <property type="component" value="Unassembled WGS sequence"/>
</dbReference>
<comment type="caution">
    <text evidence="9">The sequence shown here is derived from an EMBL/GenBank/DDBJ whole genome shotgun (WGS) entry which is preliminary data.</text>
</comment>
<dbReference type="CDD" id="cd12680">
    <property type="entry name" value="RRM_THOC4"/>
    <property type="match status" value="1"/>
</dbReference>
<evidence type="ECO:0000313" key="10">
    <source>
        <dbReference type="Proteomes" id="UP001627284"/>
    </source>
</evidence>
<dbReference type="SUPFAM" id="SSF54928">
    <property type="entry name" value="RNA-binding domain, RBD"/>
    <property type="match status" value="1"/>
</dbReference>
<dbReference type="InterPro" id="IPR035979">
    <property type="entry name" value="RBD_domain_sf"/>
</dbReference>
<sequence length="277" mass="29864">MFSQSSNPTQLSQFLPSLSQTKRQLQMAEAALDMTLDDLIKKNKTGTGGKPRGRGRGAASTSSAGPSRRFPNRSNNRAAPYSTTKAPEASWNHDMFAADQDVAFGQAGGRASSIETGTKLYISNLDYGVSNEDIKELFSEIGDLKRYAVHYDRSGRSKGTAEVVFSRRQDALAGVKRFNNVQLDGKPMKIEIVGTNIVTPTPPFSNGSSDFGDTNGVPRSGQARGGGFGRSRGDRGRGRGFRGGNRGWGRGGRGEKVSAEDLDADLMKYHTEAMQTN</sequence>
<dbReference type="InterPro" id="IPR025715">
    <property type="entry name" value="FoP_C"/>
</dbReference>
<dbReference type="GO" id="GO:0005634">
    <property type="term" value="C:nucleus"/>
    <property type="evidence" value="ECO:0007669"/>
    <property type="project" value="UniProtKB-SubCell"/>
</dbReference>
<dbReference type="SMART" id="SM01218">
    <property type="entry name" value="FoP_duplication"/>
    <property type="match status" value="1"/>
</dbReference>
<dbReference type="Pfam" id="PF00076">
    <property type="entry name" value="RRM_1"/>
    <property type="match status" value="1"/>
</dbReference>
<dbReference type="FunFam" id="3.30.70.330:FF:000273">
    <property type="entry name" value="THO complex subunit 4"/>
    <property type="match status" value="1"/>
</dbReference>
<feature type="compositionally biased region" description="Low complexity" evidence="7">
    <location>
        <begin position="66"/>
        <end position="80"/>
    </location>
</feature>
<dbReference type="PANTHER" id="PTHR19965">
    <property type="entry name" value="RNA AND EXPORT FACTOR BINDING PROTEIN"/>
    <property type="match status" value="1"/>
</dbReference>
<comment type="subcellular location">
    <subcellularLocation>
        <location evidence="1">Nucleus</location>
    </subcellularLocation>
</comment>
<dbReference type="InterPro" id="IPR051229">
    <property type="entry name" value="ALYREF_mRNA_export"/>
</dbReference>
<evidence type="ECO:0000259" key="8">
    <source>
        <dbReference type="PROSITE" id="PS50102"/>
    </source>
</evidence>
<dbReference type="PROSITE" id="PS50102">
    <property type="entry name" value="RRM"/>
    <property type="match status" value="1"/>
</dbReference>
<name>A0ABD2TFQ1_9SOLN</name>
<dbReference type="PANTHER" id="PTHR19965:SF35">
    <property type="entry name" value="RNA ANNEALING PROTEIN YRA1"/>
    <property type="match status" value="1"/>
</dbReference>
<dbReference type="GO" id="GO:0003723">
    <property type="term" value="F:RNA binding"/>
    <property type="evidence" value="ECO:0007669"/>
    <property type="project" value="UniProtKB-UniRule"/>
</dbReference>
<dbReference type="AlphaFoldDB" id="A0ABD2TFQ1"/>
<evidence type="ECO:0000256" key="6">
    <source>
        <dbReference type="PROSITE-ProRule" id="PRU00176"/>
    </source>
</evidence>
<keyword evidence="4 6" id="KW-0694">RNA-binding</keyword>
<reference evidence="9 10" key="1">
    <citation type="submission" date="2024-05" db="EMBL/GenBank/DDBJ databases">
        <title>De novo assembly of an allotetraploid wild potato.</title>
        <authorList>
            <person name="Hosaka A.J."/>
        </authorList>
    </citation>
    <scope>NUCLEOTIDE SEQUENCE [LARGE SCALE GENOMIC DNA]</scope>
    <source>
        <tissue evidence="9">Young leaves</tissue>
    </source>
</reference>
<dbReference type="SMART" id="SM00360">
    <property type="entry name" value="RRM"/>
    <property type="match status" value="1"/>
</dbReference>
<evidence type="ECO:0000256" key="7">
    <source>
        <dbReference type="SAM" id="MobiDB-lite"/>
    </source>
</evidence>
<feature type="compositionally biased region" description="Gly residues" evidence="7">
    <location>
        <begin position="241"/>
        <end position="251"/>
    </location>
</feature>
<organism evidence="9 10">
    <name type="scientific">Solanum stoloniferum</name>
    <dbReference type="NCBI Taxonomy" id="62892"/>
    <lineage>
        <taxon>Eukaryota</taxon>
        <taxon>Viridiplantae</taxon>
        <taxon>Streptophyta</taxon>
        <taxon>Embryophyta</taxon>
        <taxon>Tracheophyta</taxon>
        <taxon>Spermatophyta</taxon>
        <taxon>Magnoliopsida</taxon>
        <taxon>eudicotyledons</taxon>
        <taxon>Gunneridae</taxon>
        <taxon>Pentapetalae</taxon>
        <taxon>asterids</taxon>
        <taxon>lamiids</taxon>
        <taxon>Solanales</taxon>
        <taxon>Solanaceae</taxon>
        <taxon>Solanoideae</taxon>
        <taxon>Solaneae</taxon>
        <taxon>Solanum</taxon>
    </lineage>
</organism>
<keyword evidence="3" id="KW-0509">mRNA transport</keyword>
<evidence type="ECO:0000256" key="2">
    <source>
        <dbReference type="ARBA" id="ARBA00022448"/>
    </source>
</evidence>
<dbReference type="InterPro" id="IPR012677">
    <property type="entry name" value="Nucleotide-bd_a/b_plait_sf"/>
</dbReference>
<feature type="region of interest" description="Disordered" evidence="7">
    <location>
        <begin position="204"/>
        <end position="259"/>
    </location>
</feature>
<evidence type="ECO:0000256" key="4">
    <source>
        <dbReference type="ARBA" id="ARBA00022884"/>
    </source>
</evidence>
<dbReference type="Pfam" id="PF13865">
    <property type="entry name" value="FoP_duplication"/>
    <property type="match status" value="1"/>
</dbReference>
<accession>A0ABD2TFQ1</accession>
<keyword evidence="10" id="KW-1185">Reference proteome</keyword>
<proteinExistence type="predicted"/>
<keyword evidence="2" id="KW-0813">Transport</keyword>
<feature type="domain" description="RRM" evidence="8">
    <location>
        <begin position="118"/>
        <end position="195"/>
    </location>
</feature>